<organism>
    <name type="scientific">Branchiostoma floridae</name>
    <name type="common">Florida lancelet</name>
    <name type="synonym">Amphioxus</name>
    <dbReference type="NCBI Taxonomy" id="7739"/>
    <lineage>
        <taxon>Eukaryota</taxon>
        <taxon>Metazoa</taxon>
        <taxon>Chordata</taxon>
        <taxon>Cephalochordata</taxon>
        <taxon>Leptocardii</taxon>
        <taxon>Amphioxiformes</taxon>
        <taxon>Branchiostomatidae</taxon>
        <taxon>Branchiostoma</taxon>
    </lineage>
</organism>
<dbReference type="EMBL" id="GG666800">
    <property type="protein sequence ID" value="EEN41744.1"/>
    <property type="molecule type" value="Genomic_DNA"/>
</dbReference>
<dbReference type="GO" id="GO:0005886">
    <property type="term" value="C:plasma membrane"/>
    <property type="evidence" value="ECO:0007669"/>
    <property type="project" value="UniProtKB-SubCell"/>
</dbReference>
<evidence type="ECO:0008006" key="8">
    <source>
        <dbReference type="Google" id="ProtNLM"/>
    </source>
</evidence>
<feature type="transmembrane region" description="Helical" evidence="6">
    <location>
        <begin position="168"/>
        <end position="189"/>
    </location>
</feature>
<evidence type="ECO:0000256" key="4">
    <source>
        <dbReference type="ARBA" id="ARBA00023170"/>
    </source>
</evidence>
<keyword evidence="4" id="KW-0675">Receptor</keyword>
<dbReference type="PANTHER" id="PTHR24249:SF411">
    <property type="entry name" value="G-PROTEIN COUPLED RECEPTORS FAMILY 1 PROFILE DOMAIN-CONTAINING PROTEIN"/>
    <property type="match status" value="1"/>
</dbReference>
<feature type="transmembrane region" description="Helical" evidence="6">
    <location>
        <begin position="59"/>
        <end position="79"/>
    </location>
</feature>
<dbReference type="GO" id="GO:0004930">
    <property type="term" value="F:G protein-coupled receptor activity"/>
    <property type="evidence" value="ECO:0007669"/>
    <property type="project" value="UniProtKB-KW"/>
</dbReference>
<keyword evidence="2" id="KW-1003">Cell membrane</keyword>
<feature type="transmembrane region" description="Helical" evidence="6">
    <location>
        <begin position="201"/>
        <end position="223"/>
    </location>
</feature>
<name>C4A0E1_BRAFL</name>
<keyword evidence="5" id="KW-0807">Transducer</keyword>
<evidence type="ECO:0000256" key="5">
    <source>
        <dbReference type="ARBA" id="ARBA00023224"/>
    </source>
</evidence>
<dbReference type="AlphaFoldDB" id="C4A0E1"/>
<accession>C4A0E1</accession>
<gene>
    <name evidence="7" type="ORF">BRAFLDRAFT_72248</name>
</gene>
<dbReference type="SUPFAM" id="SSF81321">
    <property type="entry name" value="Family A G protein-coupled receptor-like"/>
    <property type="match status" value="1"/>
</dbReference>
<evidence type="ECO:0000256" key="3">
    <source>
        <dbReference type="ARBA" id="ARBA00023040"/>
    </source>
</evidence>
<feature type="transmembrane region" description="Helical" evidence="6">
    <location>
        <begin position="20"/>
        <end position="39"/>
    </location>
</feature>
<comment type="subcellular location">
    <subcellularLocation>
        <location evidence="1">Cell membrane</location>
        <topology evidence="1">Multi-pass membrane protein</topology>
    </subcellularLocation>
</comment>
<keyword evidence="6" id="KW-0472">Membrane</keyword>
<dbReference type="InParanoid" id="C4A0E1"/>
<sequence>MHSLLHGVSPGWLGCRIQAFLVSFLSCLTIYLQAGLLFCRWVHIAFPYHFAKHLASSRLALGMTACFFVALVPPLVGIARVGHVSSWALDVAAADIAVPVSLLLPCTPGGTESTVTTFLCGLGQIIVCCIAGLISKVAWDSEKKHDTKRAWAAQADQLPKKLKAAKTFGIVVGVQWASWVPLIILVMLIKFGGISDHAAAIWGDITYSIMQTSTFSDSLVYAYRNDVYRKAMKRAFRKMRRIMNDLW</sequence>
<evidence type="ECO:0000256" key="6">
    <source>
        <dbReference type="SAM" id="Phobius"/>
    </source>
</evidence>
<dbReference type="Gene3D" id="1.20.1070.10">
    <property type="entry name" value="Rhodopsin 7-helix transmembrane proteins"/>
    <property type="match status" value="1"/>
</dbReference>
<evidence type="ECO:0000313" key="7">
    <source>
        <dbReference type="EMBL" id="EEN41744.1"/>
    </source>
</evidence>
<dbReference type="CDD" id="cd00637">
    <property type="entry name" value="7tm_classA_rhodopsin-like"/>
    <property type="match status" value="1"/>
</dbReference>
<dbReference type="InterPro" id="IPR050569">
    <property type="entry name" value="TAAR"/>
</dbReference>
<keyword evidence="6" id="KW-1133">Transmembrane helix</keyword>
<protein>
    <recommendedName>
        <fullName evidence="8">G-protein coupled receptors family 1 profile domain-containing protein</fullName>
    </recommendedName>
</protein>
<evidence type="ECO:0000256" key="1">
    <source>
        <dbReference type="ARBA" id="ARBA00004651"/>
    </source>
</evidence>
<evidence type="ECO:0000256" key="2">
    <source>
        <dbReference type="ARBA" id="ARBA00022475"/>
    </source>
</evidence>
<reference evidence="7" key="1">
    <citation type="journal article" date="2008" name="Nature">
        <title>The amphioxus genome and the evolution of the chordate karyotype.</title>
        <authorList>
            <consortium name="US DOE Joint Genome Institute (JGI-PGF)"/>
            <person name="Putnam N.H."/>
            <person name="Butts T."/>
            <person name="Ferrier D.E.K."/>
            <person name="Furlong R.F."/>
            <person name="Hellsten U."/>
            <person name="Kawashima T."/>
            <person name="Robinson-Rechavi M."/>
            <person name="Shoguchi E."/>
            <person name="Terry A."/>
            <person name="Yu J.-K."/>
            <person name="Benito-Gutierrez E.L."/>
            <person name="Dubchak I."/>
            <person name="Garcia-Fernandez J."/>
            <person name="Gibson-Brown J.J."/>
            <person name="Grigoriev I.V."/>
            <person name="Horton A.C."/>
            <person name="de Jong P.J."/>
            <person name="Jurka J."/>
            <person name="Kapitonov V.V."/>
            <person name="Kohara Y."/>
            <person name="Kuroki Y."/>
            <person name="Lindquist E."/>
            <person name="Lucas S."/>
            <person name="Osoegawa K."/>
            <person name="Pennacchio L.A."/>
            <person name="Salamov A.A."/>
            <person name="Satou Y."/>
            <person name="Sauka-Spengler T."/>
            <person name="Schmutz J."/>
            <person name="Shin-I T."/>
            <person name="Toyoda A."/>
            <person name="Bronner-Fraser M."/>
            <person name="Fujiyama A."/>
            <person name="Holland L.Z."/>
            <person name="Holland P.W.H."/>
            <person name="Satoh N."/>
            <person name="Rokhsar D.S."/>
        </authorList>
    </citation>
    <scope>NUCLEOTIDE SEQUENCE [LARGE SCALE GENOMIC DNA]</scope>
    <source>
        <strain evidence="7">S238N-H82</strain>
        <tissue evidence="7">Testes</tissue>
    </source>
</reference>
<dbReference type="PANTHER" id="PTHR24249">
    <property type="entry name" value="HISTAMINE RECEPTOR-RELATED G-PROTEIN COUPLED RECEPTOR"/>
    <property type="match status" value="1"/>
</dbReference>
<proteinExistence type="predicted"/>
<keyword evidence="3" id="KW-0297">G-protein coupled receptor</keyword>
<keyword evidence="6" id="KW-0812">Transmembrane</keyword>
<feature type="transmembrane region" description="Helical" evidence="6">
    <location>
        <begin position="115"/>
        <end position="139"/>
    </location>
</feature>